<dbReference type="InterPro" id="IPR036291">
    <property type="entry name" value="NAD(P)-bd_dom_sf"/>
</dbReference>
<dbReference type="Pfam" id="PF00208">
    <property type="entry name" value="ELFV_dehydrog"/>
    <property type="match status" value="1"/>
</dbReference>
<evidence type="ECO:0000256" key="2">
    <source>
        <dbReference type="ARBA" id="ARBA00023002"/>
    </source>
</evidence>
<name>A0A3B0YXP2_9ZZZZ</name>
<dbReference type="SUPFAM" id="SSF53223">
    <property type="entry name" value="Aminoacid dehydrogenase-like, N-terminal domain"/>
    <property type="match status" value="1"/>
</dbReference>
<dbReference type="Gene3D" id="3.40.50.720">
    <property type="entry name" value="NAD(P)-binding Rossmann-like Domain"/>
    <property type="match status" value="1"/>
</dbReference>
<dbReference type="EC" id="1.4.1.4" evidence="4"/>
<evidence type="ECO:0000256" key="1">
    <source>
        <dbReference type="ARBA" id="ARBA00006382"/>
    </source>
</evidence>
<dbReference type="InterPro" id="IPR006097">
    <property type="entry name" value="Glu/Leu/Phe/Val/Trp_DH_dimer"/>
</dbReference>
<comment type="similarity">
    <text evidence="1">Belongs to the Glu/Leu/Phe/Val dehydrogenases family.</text>
</comment>
<sequence>MTHIDTPMNEIDQEDLDLSRTSMQRLQCATRLLDGFHRGLFGFLLVPKRTISVSFPVEMDDGSVQVFEGFRVVHNRVLGPGKGGIRYHADLTVDEVKFLAAEMTWKCALVHIPFGGAKGGVVCDAKSLSEDELRRITRRYITELGDNIGPHSDIPAPDMYTNAQTMAWIYDTYDVMHPRRNNRPVVTGKPVELGGSLGRREATARGALYATQHFLEQTTLCGFQSLVGARVVVQGFGNVGAIAAQLFSEAGAIIVGVSDSQGGIYDERGLDVEAVIEYKQIHRTVVGLPDTMSVTNEDLLELDCDVLIPAAQSNQIHKGNAARIKAKLVVEAANGPTTPGADAILFSNGVCLLPDILVNAGGVVVSYYEWVQNFENEQWELEVVNRKLKHKIHKAVDRVVDRWGSLSHEPTVGADGEPCHCSPVDLRTAALVVSIEHLVKVTLARGIWP</sequence>
<dbReference type="SMART" id="SM00839">
    <property type="entry name" value="ELFV_dehydrog"/>
    <property type="match status" value="1"/>
</dbReference>
<dbReference type="PANTHER" id="PTHR11606:SF13">
    <property type="entry name" value="GLUTAMATE DEHYDROGENASE 1, MITOCHONDRIAL"/>
    <property type="match status" value="1"/>
</dbReference>
<evidence type="ECO:0000313" key="4">
    <source>
        <dbReference type="EMBL" id="VAW85825.1"/>
    </source>
</evidence>
<accession>A0A3B0YXP2</accession>
<dbReference type="PRINTS" id="PR00082">
    <property type="entry name" value="GLFDHDRGNASE"/>
</dbReference>
<dbReference type="InterPro" id="IPR033922">
    <property type="entry name" value="NAD_bind_Glu_DH"/>
</dbReference>
<feature type="domain" description="Glutamate/phenylalanine/leucine/valine/L-tryptophan dehydrogenase C-terminal" evidence="3">
    <location>
        <begin position="196"/>
        <end position="446"/>
    </location>
</feature>
<dbReference type="Gene3D" id="3.40.50.10860">
    <property type="entry name" value="Leucine Dehydrogenase, chain A, domain 1"/>
    <property type="match status" value="1"/>
</dbReference>
<dbReference type="InterPro" id="IPR046346">
    <property type="entry name" value="Aminoacid_DH-like_N_sf"/>
</dbReference>
<reference evidence="4" key="1">
    <citation type="submission" date="2018-06" db="EMBL/GenBank/DDBJ databases">
        <authorList>
            <person name="Zhirakovskaya E."/>
        </authorList>
    </citation>
    <scope>NUCLEOTIDE SEQUENCE</scope>
</reference>
<protein>
    <submittedName>
        <fullName evidence="4">NAD-specific glutamate dehydrogenase NADP-specific glutamate dehydrogenase</fullName>
        <ecNumber evidence="4">1.4.1.2</ecNumber>
        <ecNumber evidence="4">1.4.1.4</ecNumber>
    </submittedName>
</protein>
<dbReference type="PANTHER" id="PTHR11606">
    <property type="entry name" value="GLUTAMATE DEHYDROGENASE"/>
    <property type="match status" value="1"/>
</dbReference>
<organism evidence="4">
    <name type="scientific">hydrothermal vent metagenome</name>
    <dbReference type="NCBI Taxonomy" id="652676"/>
    <lineage>
        <taxon>unclassified sequences</taxon>
        <taxon>metagenomes</taxon>
        <taxon>ecological metagenomes</taxon>
    </lineage>
</organism>
<dbReference type="InterPro" id="IPR014362">
    <property type="entry name" value="Glu_DH"/>
</dbReference>
<dbReference type="CDD" id="cd01076">
    <property type="entry name" value="NAD_bind_1_Glu_DH"/>
    <property type="match status" value="1"/>
</dbReference>
<dbReference type="EMBL" id="UOFQ01000030">
    <property type="protein sequence ID" value="VAW85825.1"/>
    <property type="molecule type" value="Genomic_DNA"/>
</dbReference>
<proteinExistence type="inferred from homology"/>
<gene>
    <name evidence="4" type="ORF">MNBD_GAMMA17-2170</name>
</gene>
<dbReference type="InterPro" id="IPR006096">
    <property type="entry name" value="Glu/Leu/Phe/Val/Trp_DH_C"/>
</dbReference>
<dbReference type="PIRSF" id="PIRSF000185">
    <property type="entry name" value="Glu_DH"/>
    <property type="match status" value="1"/>
</dbReference>
<dbReference type="SUPFAM" id="SSF51735">
    <property type="entry name" value="NAD(P)-binding Rossmann-fold domains"/>
    <property type="match status" value="1"/>
</dbReference>
<dbReference type="Pfam" id="PF02812">
    <property type="entry name" value="ELFV_dehydrog_N"/>
    <property type="match status" value="1"/>
</dbReference>
<dbReference type="GO" id="GO:0004352">
    <property type="term" value="F:glutamate dehydrogenase (NAD+) activity"/>
    <property type="evidence" value="ECO:0007669"/>
    <property type="project" value="UniProtKB-EC"/>
</dbReference>
<dbReference type="GO" id="GO:0004354">
    <property type="term" value="F:glutamate dehydrogenase (NADP+) activity"/>
    <property type="evidence" value="ECO:0007669"/>
    <property type="project" value="UniProtKB-EC"/>
</dbReference>
<dbReference type="AlphaFoldDB" id="A0A3B0YXP2"/>
<dbReference type="GO" id="GO:0006538">
    <property type="term" value="P:L-glutamate catabolic process"/>
    <property type="evidence" value="ECO:0007669"/>
    <property type="project" value="TreeGrafter"/>
</dbReference>
<evidence type="ECO:0000259" key="3">
    <source>
        <dbReference type="SMART" id="SM00839"/>
    </source>
</evidence>
<dbReference type="EC" id="1.4.1.2" evidence="4"/>
<dbReference type="InterPro" id="IPR006095">
    <property type="entry name" value="Glu/Leu/Phe/Val/Trp_DH"/>
</dbReference>
<keyword evidence="2 4" id="KW-0560">Oxidoreductase</keyword>